<comment type="caution">
    <text evidence="3">The sequence shown here is derived from an EMBL/GenBank/DDBJ whole genome shotgun (WGS) entry which is preliminary data.</text>
</comment>
<gene>
    <name evidence="3" type="ORF">GJ744_011326</name>
</gene>
<reference evidence="3" key="1">
    <citation type="submission" date="2020-02" db="EMBL/GenBank/DDBJ databases">
        <authorList>
            <person name="Palmer J.M."/>
        </authorList>
    </citation>
    <scope>NUCLEOTIDE SEQUENCE</scope>
    <source>
        <strain evidence="3">EPUS1.4</strain>
        <tissue evidence="3">Thallus</tissue>
    </source>
</reference>
<protein>
    <recommendedName>
        <fullName evidence="5">Het-C-domain-containing protein</fullName>
    </recommendedName>
</protein>
<feature type="region of interest" description="Disordered" evidence="1">
    <location>
        <begin position="302"/>
        <end position="321"/>
    </location>
</feature>
<feature type="region of interest" description="Disordered" evidence="1">
    <location>
        <begin position="339"/>
        <end position="367"/>
    </location>
</feature>
<dbReference type="AlphaFoldDB" id="A0A8H7APH7"/>
<dbReference type="Proteomes" id="UP000606974">
    <property type="component" value="Unassembled WGS sequence"/>
</dbReference>
<dbReference type="OrthoDB" id="2506204at2759"/>
<dbReference type="InterPro" id="IPR052577">
    <property type="entry name" value="VWA7"/>
</dbReference>
<evidence type="ECO:0000256" key="1">
    <source>
        <dbReference type="SAM" id="MobiDB-lite"/>
    </source>
</evidence>
<feature type="signal peptide" evidence="2">
    <location>
        <begin position="1"/>
        <end position="25"/>
    </location>
</feature>
<evidence type="ECO:0008006" key="5">
    <source>
        <dbReference type="Google" id="ProtNLM"/>
    </source>
</evidence>
<feature type="chain" id="PRO_5034252660" description="Het-C-domain-containing protein" evidence="2">
    <location>
        <begin position="26"/>
        <end position="910"/>
    </location>
</feature>
<dbReference type="PANTHER" id="PTHR14905:SF7">
    <property type="entry name" value="VON WILLEBRAND FACTOR A DOMAIN-CONTAINING PROTEIN 7"/>
    <property type="match status" value="1"/>
</dbReference>
<proteinExistence type="predicted"/>
<dbReference type="InterPro" id="IPR010816">
    <property type="entry name" value="Het-C"/>
</dbReference>
<feature type="compositionally biased region" description="Low complexity" evidence="1">
    <location>
        <begin position="680"/>
        <end position="692"/>
    </location>
</feature>
<feature type="region of interest" description="Disordered" evidence="1">
    <location>
        <begin position="765"/>
        <end position="853"/>
    </location>
</feature>
<feature type="compositionally biased region" description="Gly residues" evidence="1">
    <location>
        <begin position="765"/>
        <end position="779"/>
    </location>
</feature>
<evidence type="ECO:0000313" key="3">
    <source>
        <dbReference type="EMBL" id="KAF7513060.1"/>
    </source>
</evidence>
<sequence length="910" mass="98409">MASWAQSVLLISVLALLLLATPTYAFGAGNIASISAIEGRNFRHGDIEDALKLVACIKGHKWTSMMIKRVYFGNWLRDYSQAMDTGTLSKAQPETIRILVWILSFLSFGYATAEFEVTAERLGVYRPEEHIDNPKNYNDDKDARQVDPRLRGPIRPIELQVDPRTGMKNYIANMHGDWATSAAYVKYSFERCIHHGRLYANGHGMFKGKDEDLAEALRYLGQGLHCLEDFGAHTNYVELALRELGLHNVFPHTGTATAINLRGKHTFPLVTGTFGMVDFFHSVLGEATDHFTQSEINEMDNALGSAQSSSQSSSPLNSLTGLLSKIPGTKDLCNEAERLQASSQAQTRASGPSSSTRGVGDSNQQPGWHEANAAYQQGYNQQAHWNQQPSQPQWGQQQQQQPGAWDQPPSHQSQWEQQHHQPQWGQQQPQWHQEQHSQPPFTNQQAPPHTAPPQQRAPGPGLPGMPNFDPSKTVQQIYPILVFRDKVVRSISAIISKIPGLEALVDKITETLTVFILSLLAPFVRPIINGLTTQLQAGSSAVVDSSGKHQYEPWTDPHCTDPTHSMLSKDHFSNILNEPAGQVASEILKFVAPRVMYAWDHPNVPVQQVLDDCMKVFHHPAARDQHCEVHRNMFDAVQRWTSRRPGGGRDLDDILSSESVRAGRNHKDDGQTGGAGGHSHAGMSAGFPGQQQQHHHSQGGSVGGGWGGYSPQPQHSHHQSAGSGGGGGFNPLAQLSHVPGMSGVTSTLNKVSSFVPGGLGGFGGSSHGGGGGGGGGGGRRGLDDANDGLPSTGPAYQDQSQNHGQGQGQGQAGLLQPEMAPGAAMGMGLGESISRAHSPLPPSGYEAYHGAAGQGQYQPEGGYQGGYGSAYDDHGLYQAGQSALYYDEAGRGQEQGQGLGSMGRDHEYYR</sequence>
<feature type="compositionally biased region" description="Low complexity" evidence="1">
    <location>
        <begin position="305"/>
        <end position="314"/>
    </location>
</feature>
<dbReference type="Pfam" id="PF07217">
    <property type="entry name" value="Het-C"/>
    <property type="match status" value="1"/>
</dbReference>
<keyword evidence="2" id="KW-0732">Signal</keyword>
<dbReference type="EMBL" id="JAACFV010000008">
    <property type="protein sequence ID" value="KAF7513060.1"/>
    <property type="molecule type" value="Genomic_DNA"/>
</dbReference>
<evidence type="ECO:0000313" key="4">
    <source>
        <dbReference type="Proteomes" id="UP000606974"/>
    </source>
</evidence>
<keyword evidence="4" id="KW-1185">Reference proteome</keyword>
<feature type="region of interest" description="Disordered" evidence="1">
    <location>
        <begin position="660"/>
        <end position="734"/>
    </location>
</feature>
<name>A0A8H7APH7_9EURO</name>
<accession>A0A8H7APH7</accession>
<feature type="compositionally biased region" description="Polar residues" evidence="1">
    <location>
        <begin position="340"/>
        <end position="366"/>
    </location>
</feature>
<feature type="compositionally biased region" description="Low complexity" evidence="1">
    <location>
        <begin position="382"/>
        <end position="458"/>
    </location>
</feature>
<evidence type="ECO:0000256" key="2">
    <source>
        <dbReference type="SAM" id="SignalP"/>
    </source>
</evidence>
<organism evidence="3 4">
    <name type="scientific">Endocarpon pusillum</name>
    <dbReference type="NCBI Taxonomy" id="364733"/>
    <lineage>
        <taxon>Eukaryota</taxon>
        <taxon>Fungi</taxon>
        <taxon>Dikarya</taxon>
        <taxon>Ascomycota</taxon>
        <taxon>Pezizomycotina</taxon>
        <taxon>Eurotiomycetes</taxon>
        <taxon>Chaetothyriomycetidae</taxon>
        <taxon>Verrucariales</taxon>
        <taxon>Verrucariaceae</taxon>
        <taxon>Endocarpon</taxon>
    </lineage>
</organism>
<dbReference type="PANTHER" id="PTHR14905">
    <property type="entry name" value="NG37"/>
    <property type="match status" value="1"/>
</dbReference>
<feature type="compositionally biased region" description="Low complexity" evidence="1">
    <location>
        <begin position="812"/>
        <end position="826"/>
    </location>
</feature>
<feature type="region of interest" description="Disordered" evidence="1">
    <location>
        <begin position="382"/>
        <end position="470"/>
    </location>
</feature>